<evidence type="ECO:0000256" key="3">
    <source>
        <dbReference type="ARBA" id="ARBA00006576"/>
    </source>
</evidence>
<dbReference type="CDD" id="cd01283">
    <property type="entry name" value="cytidine_deaminase"/>
    <property type="match status" value="1"/>
</dbReference>
<dbReference type="Pfam" id="PF00383">
    <property type="entry name" value="dCMP_cyt_deam_1"/>
    <property type="match status" value="1"/>
</dbReference>
<name>A0AAD7E046_9AGAR</name>
<dbReference type="EMBL" id="JARJCW010000007">
    <property type="protein sequence ID" value="KAJ7222383.1"/>
    <property type="molecule type" value="Genomic_DNA"/>
</dbReference>
<feature type="domain" description="CMP/dCMP-type deaminase" evidence="13">
    <location>
        <begin position="7"/>
        <end position="130"/>
    </location>
</feature>
<dbReference type="PROSITE" id="PS00903">
    <property type="entry name" value="CYT_DCMP_DEAMINASES_1"/>
    <property type="match status" value="1"/>
</dbReference>
<dbReference type="GO" id="GO:0008270">
    <property type="term" value="F:zinc ion binding"/>
    <property type="evidence" value="ECO:0007669"/>
    <property type="project" value="UniProtKB-UniRule"/>
</dbReference>
<reference evidence="14" key="1">
    <citation type="submission" date="2023-03" db="EMBL/GenBank/DDBJ databases">
        <title>Massive genome expansion in bonnet fungi (Mycena s.s.) driven by repeated elements and novel gene families across ecological guilds.</title>
        <authorList>
            <consortium name="Lawrence Berkeley National Laboratory"/>
            <person name="Harder C.B."/>
            <person name="Miyauchi S."/>
            <person name="Viragh M."/>
            <person name="Kuo A."/>
            <person name="Thoen E."/>
            <person name="Andreopoulos B."/>
            <person name="Lu D."/>
            <person name="Skrede I."/>
            <person name="Drula E."/>
            <person name="Henrissat B."/>
            <person name="Morin E."/>
            <person name="Kohler A."/>
            <person name="Barry K."/>
            <person name="LaButti K."/>
            <person name="Morin E."/>
            <person name="Salamov A."/>
            <person name="Lipzen A."/>
            <person name="Mereny Z."/>
            <person name="Hegedus B."/>
            <person name="Baldrian P."/>
            <person name="Stursova M."/>
            <person name="Weitz H."/>
            <person name="Taylor A."/>
            <person name="Grigoriev I.V."/>
            <person name="Nagy L.G."/>
            <person name="Martin F."/>
            <person name="Kauserud H."/>
        </authorList>
    </citation>
    <scope>NUCLEOTIDE SEQUENCE</scope>
    <source>
        <strain evidence="14">9144</strain>
    </source>
</reference>
<dbReference type="InterPro" id="IPR016192">
    <property type="entry name" value="APOBEC/CMP_deaminase_Zn-bd"/>
</dbReference>
<comment type="caution">
    <text evidence="14">The sequence shown here is derived from an EMBL/GenBank/DDBJ whole genome shotgun (WGS) entry which is preliminary data.</text>
</comment>
<dbReference type="GO" id="GO:0055086">
    <property type="term" value="P:nucleobase-containing small molecule metabolic process"/>
    <property type="evidence" value="ECO:0007669"/>
    <property type="project" value="UniProtKB-ARBA"/>
</dbReference>
<dbReference type="NCBIfam" id="NF004064">
    <property type="entry name" value="PRK05578.1"/>
    <property type="match status" value="1"/>
</dbReference>
<evidence type="ECO:0000256" key="8">
    <source>
        <dbReference type="ARBA" id="ARBA00032005"/>
    </source>
</evidence>
<feature type="binding site" evidence="11">
    <location>
        <position position="91"/>
    </location>
    <ligand>
        <name>Zn(2+)</name>
        <dbReference type="ChEBI" id="CHEBI:29105"/>
        <note>catalytic</note>
    </ligand>
</feature>
<dbReference type="InterPro" id="IPR006262">
    <property type="entry name" value="Cyt_deam_tetra"/>
</dbReference>
<gene>
    <name evidence="14" type="ORF">GGX14DRAFT_663514</name>
</gene>
<dbReference type="PANTHER" id="PTHR11644">
    <property type="entry name" value="CYTIDINE DEAMINASE"/>
    <property type="match status" value="1"/>
</dbReference>
<feature type="binding site" evidence="11">
    <location>
        <position position="59"/>
    </location>
    <ligand>
        <name>Zn(2+)</name>
        <dbReference type="ChEBI" id="CHEBI:29105"/>
        <note>catalytic</note>
    </ligand>
</feature>
<evidence type="ECO:0000256" key="2">
    <source>
        <dbReference type="ARBA" id="ARBA00003949"/>
    </source>
</evidence>
<comment type="catalytic activity">
    <reaction evidence="12">
        <text>2'-deoxycytidine + H2O + H(+) = 2'-deoxyuridine + NH4(+)</text>
        <dbReference type="Rhea" id="RHEA:13433"/>
        <dbReference type="ChEBI" id="CHEBI:15377"/>
        <dbReference type="ChEBI" id="CHEBI:15378"/>
        <dbReference type="ChEBI" id="CHEBI:15698"/>
        <dbReference type="ChEBI" id="CHEBI:16450"/>
        <dbReference type="ChEBI" id="CHEBI:28938"/>
        <dbReference type="EC" id="3.5.4.5"/>
    </reaction>
</comment>
<dbReference type="PANTHER" id="PTHR11644:SF2">
    <property type="entry name" value="CYTIDINE DEAMINASE"/>
    <property type="match status" value="1"/>
</dbReference>
<dbReference type="Proteomes" id="UP001219525">
    <property type="component" value="Unassembled WGS sequence"/>
</dbReference>
<keyword evidence="7 11" id="KW-0862">Zinc</keyword>
<evidence type="ECO:0000256" key="11">
    <source>
        <dbReference type="PIRSR" id="PIRSR606262-3"/>
    </source>
</evidence>
<evidence type="ECO:0000256" key="9">
    <source>
        <dbReference type="ARBA" id="ARBA00049558"/>
    </source>
</evidence>
<keyword evidence="5 11" id="KW-0479">Metal-binding</keyword>
<evidence type="ECO:0000313" key="14">
    <source>
        <dbReference type="EMBL" id="KAJ7222383.1"/>
    </source>
</evidence>
<dbReference type="EC" id="3.5.4.5" evidence="4 12"/>
<evidence type="ECO:0000259" key="13">
    <source>
        <dbReference type="PROSITE" id="PS51747"/>
    </source>
</evidence>
<protein>
    <recommendedName>
        <fullName evidence="4 12">Cytidine deaminase</fullName>
        <ecNumber evidence="4 12">3.5.4.5</ecNumber>
    </recommendedName>
    <alternativeName>
        <fullName evidence="8 12">Cytidine aminohydrolase</fullName>
    </alternativeName>
</protein>
<dbReference type="AlphaFoldDB" id="A0AAD7E046"/>
<dbReference type="GO" id="GO:0072527">
    <property type="term" value="P:pyrimidine-containing compound metabolic process"/>
    <property type="evidence" value="ECO:0007669"/>
    <property type="project" value="UniProtKB-ARBA"/>
</dbReference>
<comment type="cofactor">
    <cofactor evidence="1 11 12">
        <name>Zn(2+)</name>
        <dbReference type="ChEBI" id="CHEBI:29105"/>
    </cofactor>
</comment>
<dbReference type="NCBIfam" id="TIGR01354">
    <property type="entry name" value="cyt_deam_tetra"/>
    <property type="match status" value="1"/>
</dbReference>
<evidence type="ECO:0000256" key="6">
    <source>
        <dbReference type="ARBA" id="ARBA00022801"/>
    </source>
</evidence>
<evidence type="ECO:0000313" key="15">
    <source>
        <dbReference type="Proteomes" id="UP001219525"/>
    </source>
</evidence>
<organism evidence="14 15">
    <name type="scientific">Mycena pura</name>
    <dbReference type="NCBI Taxonomy" id="153505"/>
    <lineage>
        <taxon>Eukaryota</taxon>
        <taxon>Fungi</taxon>
        <taxon>Dikarya</taxon>
        <taxon>Basidiomycota</taxon>
        <taxon>Agaricomycotina</taxon>
        <taxon>Agaricomycetes</taxon>
        <taxon>Agaricomycetidae</taxon>
        <taxon>Agaricales</taxon>
        <taxon>Marasmiineae</taxon>
        <taxon>Mycenaceae</taxon>
        <taxon>Mycena</taxon>
    </lineage>
</organism>
<dbReference type="GO" id="GO:0005829">
    <property type="term" value="C:cytosol"/>
    <property type="evidence" value="ECO:0007669"/>
    <property type="project" value="TreeGrafter"/>
</dbReference>
<dbReference type="FunFam" id="3.40.140.10:FF:000008">
    <property type="entry name" value="Cytidine deaminase"/>
    <property type="match status" value="1"/>
</dbReference>
<feature type="binding site" evidence="11">
    <location>
        <position position="94"/>
    </location>
    <ligand>
        <name>Zn(2+)</name>
        <dbReference type="ChEBI" id="CHEBI:29105"/>
        <note>catalytic</note>
    </ligand>
</feature>
<dbReference type="GO" id="GO:0042802">
    <property type="term" value="F:identical protein binding"/>
    <property type="evidence" value="ECO:0007669"/>
    <property type="project" value="UniProtKB-ARBA"/>
</dbReference>
<dbReference type="SUPFAM" id="SSF53927">
    <property type="entry name" value="Cytidine deaminase-like"/>
    <property type="match status" value="1"/>
</dbReference>
<evidence type="ECO:0000256" key="12">
    <source>
        <dbReference type="RuleBase" id="RU364006"/>
    </source>
</evidence>
<sequence length="142" mass="14919">MPMLSQKIRNALVEAALQGKTHAYAPYSNFPVGAALLCGDGTIVTGASIDNASWSLTICAERTALVKAVSEGIRSFTALAVVANVPHISPCGLCRQVIVEFCAPEMPVLLIPGDCGSNCPLDEDDGLKETTVGALFPDNDYH</sequence>
<evidence type="ECO:0000256" key="7">
    <source>
        <dbReference type="ARBA" id="ARBA00022833"/>
    </source>
</evidence>
<dbReference type="PROSITE" id="PS51747">
    <property type="entry name" value="CYT_DCMP_DEAMINASES_2"/>
    <property type="match status" value="1"/>
</dbReference>
<accession>A0AAD7E046</accession>
<dbReference type="InterPro" id="IPR002125">
    <property type="entry name" value="CMP_dCMP_dom"/>
</dbReference>
<keyword evidence="15" id="KW-1185">Reference proteome</keyword>
<evidence type="ECO:0000256" key="1">
    <source>
        <dbReference type="ARBA" id="ARBA00001947"/>
    </source>
</evidence>
<comment type="function">
    <text evidence="2 12">This enzyme scavenges exogenous and endogenous cytidine and 2'-deoxycytidine for UMP synthesis.</text>
</comment>
<dbReference type="InterPro" id="IPR050202">
    <property type="entry name" value="Cyt/Deoxycyt_deaminase"/>
</dbReference>
<dbReference type="InterPro" id="IPR016193">
    <property type="entry name" value="Cytidine_deaminase-like"/>
</dbReference>
<dbReference type="Gene3D" id="3.40.140.10">
    <property type="entry name" value="Cytidine Deaminase, domain 2"/>
    <property type="match status" value="1"/>
</dbReference>
<comment type="catalytic activity">
    <reaction evidence="9 12">
        <text>cytidine + H2O + H(+) = uridine + NH4(+)</text>
        <dbReference type="Rhea" id="RHEA:16069"/>
        <dbReference type="ChEBI" id="CHEBI:15377"/>
        <dbReference type="ChEBI" id="CHEBI:15378"/>
        <dbReference type="ChEBI" id="CHEBI:16704"/>
        <dbReference type="ChEBI" id="CHEBI:17562"/>
        <dbReference type="ChEBI" id="CHEBI:28938"/>
        <dbReference type="EC" id="3.5.4.5"/>
    </reaction>
</comment>
<comment type="similarity">
    <text evidence="3 12">Belongs to the cytidine and deoxycytidylate deaminase family.</text>
</comment>
<proteinExistence type="inferred from homology"/>
<evidence type="ECO:0000256" key="5">
    <source>
        <dbReference type="ARBA" id="ARBA00022723"/>
    </source>
</evidence>
<dbReference type="GO" id="GO:0004126">
    <property type="term" value="F:cytidine deaminase activity"/>
    <property type="evidence" value="ECO:0007669"/>
    <property type="project" value="UniProtKB-UniRule"/>
</dbReference>
<evidence type="ECO:0000256" key="4">
    <source>
        <dbReference type="ARBA" id="ARBA00012783"/>
    </source>
</evidence>
<evidence type="ECO:0000256" key="10">
    <source>
        <dbReference type="PIRSR" id="PIRSR606262-1"/>
    </source>
</evidence>
<keyword evidence="6 12" id="KW-0378">Hydrolase</keyword>
<feature type="active site" description="Proton donor" evidence="10">
    <location>
        <position position="61"/>
    </location>
</feature>